<dbReference type="EMBL" id="CAJNOO010000319">
    <property type="protein sequence ID" value="CAF0904064.1"/>
    <property type="molecule type" value="Genomic_DNA"/>
</dbReference>
<accession>A0A813ZVB9</accession>
<protein>
    <recommendedName>
        <fullName evidence="4">EGF-like domain-containing protein</fullName>
    </recommendedName>
</protein>
<dbReference type="Proteomes" id="UP000663874">
    <property type="component" value="Unassembled WGS sequence"/>
</dbReference>
<evidence type="ECO:0000256" key="1">
    <source>
        <dbReference type="PROSITE-ProRule" id="PRU00076"/>
    </source>
</evidence>
<dbReference type="PROSITE" id="PS00022">
    <property type="entry name" value="EGF_1"/>
    <property type="match status" value="1"/>
</dbReference>
<gene>
    <name evidence="10" type="ORF">FNK824_LOCUS3208</name>
    <name evidence="9" type="ORF">JXQ802_LOCUS10281</name>
    <name evidence="8" type="ORF">JXQ802_LOCUS9941</name>
    <name evidence="11" type="ORF">OTI717_LOCUS6934</name>
    <name evidence="5" type="ORF">PYM288_LOCUS9550</name>
    <name evidence="6" type="ORF">RFH988_LOCUS9140</name>
    <name evidence="7" type="ORF">SEV965_LOCUS5923</name>
</gene>
<evidence type="ECO:0000313" key="10">
    <source>
        <dbReference type="EMBL" id="CAF3596799.1"/>
    </source>
</evidence>
<evidence type="ECO:0000313" key="7">
    <source>
        <dbReference type="EMBL" id="CAF0906645.1"/>
    </source>
</evidence>
<feature type="transmembrane region" description="Helical" evidence="2">
    <location>
        <begin position="190"/>
        <end position="210"/>
    </location>
</feature>
<dbReference type="EMBL" id="CAJNOH010000141">
    <property type="protein sequence ID" value="CAF0901500.1"/>
    <property type="molecule type" value="Genomic_DNA"/>
</dbReference>
<keyword evidence="2" id="KW-0812">Transmembrane</keyword>
<dbReference type="InterPro" id="IPR000742">
    <property type="entry name" value="EGF"/>
</dbReference>
<comment type="caution">
    <text evidence="6">The sequence shown here is derived from an EMBL/GenBank/DDBJ whole genome shotgun (WGS) entry which is preliminary data.</text>
</comment>
<feature type="disulfide bond" evidence="1">
    <location>
        <begin position="173"/>
        <end position="182"/>
    </location>
</feature>
<dbReference type="Proteomes" id="UP000663870">
    <property type="component" value="Unassembled WGS sequence"/>
</dbReference>
<keyword evidence="3" id="KW-0732">Signal</keyword>
<keyword evidence="2" id="KW-1133">Transmembrane helix</keyword>
<dbReference type="OrthoDB" id="9989713at2759"/>
<dbReference type="Gene3D" id="2.10.25.10">
    <property type="entry name" value="Laminin"/>
    <property type="match status" value="1"/>
</dbReference>
<dbReference type="EMBL" id="CAJNOL010000195">
    <property type="protein sequence ID" value="CAF0924113.1"/>
    <property type="molecule type" value="Genomic_DNA"/>
</dbReference>
<evidence type="ECO:0000313" key="12">
    <source>
        <dbReference type="Proteomes" id="UP000663870"/>
    </source>
</evidence>
<dbReference type="PROSITE" id="PS01186">
    <property type="entry name" value="EGF_2"/>
    <property type="match status" value="1"/>
</dbReference>
<dbReference type="PANTHER" id="PTHR15926">
    <property type="entry name" value="ALL-TRANS RETINOIC ACID-INDUCED DIFFERENTIATION FACTOR"/>
    <property type="match status" value="1"/>
</dbReference>
<evidence type="ECO:0000313" key="5">
    <source>
        <dbReference type="EMBL" id="CAF0901500.1"/>
    </source>
</evidence>
<dbReference type="EMBL" id="CAJOBE010000210">
    <property type="protein sequence ID" value="CAF3596799.1"/>
    <property type="molecule type" value="Genomic_DNA"/>
</dbReference>
<dbReference type="PROSITE" id="PS50026">
    <property type="entry name" value="EGF_3"/>
    <property type="match status" value="1"/>
</dbReference>
<dbReference type="InterPro" id="IPR042350">
    <property type="entry name" value="ATRAID"/>
</dbReference>
<feature type="signal peptide" evidence="3">
    <location>
        <begin position="1"/>
        <end position="16"/>
    </location>
</feature>
<evidence type="ECO:0000313" key="8">
    <source>
        <dbReference type="EMBL" id="CAF0917302.1"/>
    </source>
</evidence>
<evidence type="ECO:0000256" key="2">
    <source>
        <dbReference type="SAM" id="Phobius"/>
    </source>
</evidence>
<dbReference type="Proteomes" id="UP000663889">
    <property type="component" value="Unassembled WGS sequence"/>
</dbReference>
<keyword evidence="1" id="KW-1015">Disulfide bond</keyword>
<evidence type="ECO:0000256" key="3">
    <source>
        <dbReference type="SAM" id="SignalP"/>
    </source>
</evidence>
<evidence type="ECO:0000313" key="13">
    <source>
        <dbReference type="Proteomes" id="UP000663882"/>
    </source>
</evidence>
<evidence type="ECO:0000313" key="9">
    <source>
        <dbReference type="EMBL" id="CAF0924113.1"/>
    </source>
</evidence>
<dbReference type="EMBL" id="CAJOAX010000504">
    <property type="protein sequence ID" value="CAF3603581.1"/>
    <property type="molecule type" value="Genomic_DNA"/>
</dbReference>
<sequence length="219" mass="25291">MMKFSIISILFVFINGEFEMKNLCTDRNATSKSVIDYCKSQNGSLEFRCCFLSNSTNILAIDLTEMHLNKVPDLIEFTNLINVTMMDLRLNPQLKSSDKDDFLGMKYLDYLFLPEQYSCPGEKRIWQVINKTTDPIGIVCMHQKDFCTNSTDTCIEPNSYCVSNGPNHFLCLCKNGYYGYKCLRYGQFRIGIFFGISITVTVILSILFYVTQRRHVKKD</sequence>
<evidence type="ECO:0000259" key="4">
    <source>
        <dbReference type="PROSITE" id="PS50026"/>
    </source>
</evidence>
<reference evidence="6" key="1">
    <citation type="submission" date="2021-02" db="EMBL/GenBank/DDBJ databases">
        <authorList>
            <person name="Nowell W R."/>
        </authorList>
    </citation>
    <scope>NUCLEOTIDE SEQUENCE</scope>
</reference>
<feature type="disulfide bond" evidence="1">
    <location>
        <begin position="154"/>
        <end position="171"/>
    </location>
</feature>
<dbReference type="PANTHER" id="PTHR15926:SF1">
    <property type="entry name" value="ALL-TRANS RETINOIC ACID-INDUCED DIFFERENTIATION FACTOR"/>
    <property type="match status" value="1"/>
</dbReference>
<dbReference type="EMBL" id="CAJNOL010000186">
    <property type="protein sequence ID" value="CAF0917302.1"/>
    <property type="molecule type" value="Genomic_DNA"/>
</dbReference>
<dbReference type="Proteomes" id="UP000663854">
    <property type="component" value="Unassembled WGS sequence"/>
</dbReference>
<dbReference type="SUPFAM" id="SSF52058">
    <property type="entry name" value="L domain-like"/>
    <property type="match status" value="1"/>
</dbReference>
<evidence type="ECO:0000313" key="6">
    <source>
        <dbReference type="EMBL" id="CAF0904064.1"/>
    </source>
</evidence>
<feature type="chain" id="PRO_5035683527" description="EGF-like domain-containing protein" evidence="3">
    <location>
        <begin position="17"/>
        <end position="219"/>
    </location>
</feature>
<organism evidence="6 13">
    <name type="scientific">Rotaria sordida</name>
    <dbReference type="NCBI Taxonomy" id="392033"/>
    <lineage>
        <taxon>Eukaryota</taxon>
        <taxon>Metazoa</taxon>
        <taxon>Spiralia</taxon>
        <taxon>Gnathifera</taxon>
        <taxon>Rotifera</taxon>
        <taxon>Eurotatoria</taxon>
        <taxon>Bdelloidea</taxon>
        <taxon>Philodinida</taxon>
        <taxon>Philodinidae</taxon>
        <taxon>Rotaria</taxon>
    </lineage>
</organism>
<keyword evidence="2" id="KW-0472">Membrane</keyword>
<evidence type="ECO:0000313" key="11">
    <source>
        <dbReference type="EMBL" id="CAF3603581.1"/>
    </source>
</evidence>
<name>A0A813ZVB9_9BILA</name>
<dbReference type="AlphaFoldDB" id="A0A813ZVB9"/>
<keyword evidence="12" id="KW-1185">Reference proteome</keyword>
<dbReference type="Proteomes" id="UP000663882">
    <property type="component" value="Unassembled WGS sequence"/>
</dbReference>
<dbReference type="Proteomes" id="UP000663823">
    <property type="component" value="Unassembled WGS sequence"/>
</dbReference>
<dbReference type="EMBL" id="CAJNOU010000186">
    <property type="protein sequence ID" value="CAF0906645.1"/>
    <property type="molecule type" value="Genomic_DNA"/>
</dbReference>
<proteinExistence type="predicted"/>
<feature type="domain" description="EGF-like" evidence="4">
    <location>
        <begin position="143"/>
        <end position="183"/>
    </location>
</feature>
<keyword evidence="1" id="KW-0245">EGF-like domain</keyword>
<comment type="caution">
    <text evidence="1">Lacks conserved residue(s) required for the propagation of feature annotation.</text>
</comment>